<dbReference type="KEGG" id="nmf:NMS_2172"/>
<dbReference type="InterPro" id="IPR034032">
    <property type="entry name" value="Zn_MMP-like_bac"/>
</dbReference>
<accession>W8W0E4</accession>
<dbReference type="HOGENOM" id="CLU_008630_0_0_10"/>
<feature type="chain" id="PRO_5004914119" description="Peptidase" evidence="1">
    <location>
        <begin position="20"/>
        <end position="819"/>
    </location>
</feature>
<feature type="signal peptide" evidence="1">
    <location>
        <begin position="1"/>
        <end position="19"/>
    </location>
</feature>
<dbReference type="InterPro" id="IPR024079">
    <property type="entry name" value="MetalloPept_cat_dom_sf"/>
</dbReference>
<evidence type="ECO:0000259" key="2">
    <source>
        <dbReference type="Pfam" id="PF16313"/>
    </source>
</evidence>
<organism evidence="4 5">
    <name type="scientific">Nonlabens marinus S1-08</name>
    <dbReference type="NCBI Taxonomy" id="1454201"/>
    <lineage>
        <taxon>Bacteria</taxon>
        <taxon>Pseudomonadati</taxon>
        <taxon>Bacteroidota</taxon>
        <taxon>Flavobacteriia</taxon>
        <taxon>Flavobacteriales</taxon>
        <taxon>Flavobacteriaceae</taxon>
        <taxon>Nonlabens</taxon>
    </lineage>
</organism>
<dbReference type="PANTHER" id="PTHR38478:SF1">
    <property type="entry name" value="ZINC DEPENDENT METALLOPROTEASE DOMAIN LIPOPROTEIN"/>
    <property type="match status" value="1"/>
</dbReference>
<name>W8W0E4_9FLAO</name>
<dbReference type="Pfam" id="PF16313">
    <property type="entry name" value="DUF4953"/>
    <property type="match status" value="1"/>
</dbReference>
<dbReference type="GO" id="GO:0008237">
    <property type="term" value="F:metallopeptidase activity"/>
    <property type="evidence" value="ECO:0007669"/>
    <property type="project" value="InterPro"/>
</dbReference>
<dbReference type="RefSeq" id="WP_084217697.1">
    <property type="nucleotide sequence ID" value="NZ_AP014548.1"/>
</dbReference>
<dbReference type="CDD" id="cd04276">
    <property type="entry name" value="ZnMc_MMP_like_2"/>
    <property type="match status" value="1"/>
</dbReference>
<dbReference type="EMBL" id="AP014548">
    <property type="protein sequence ID" value="BAO56181.1"/>
    <property type="molecule type" value="Genomic_DNA"/>
</dbReference>
<protein>
    <recommendedName>
        <fullName evidence="6">Peptidase</fullName>
    </recommendedName>
</protein>
<feature type="domain" description="EcxA zinc-binding" evidence="2">
    <location>
        <begin position="420"/>
        <end position="725"/>
    </location>
</feature>
<reference evidence="4 5" key="1">
    <citation type="journal article" date="2014" name="Proc. Natl. Acad. Sci. U.S.A.">
        <title>Functional characterization of flavobacteria rhodopsins reveals a unique class of light-driven chloride pump in bacteria.</title>
        <authorList>
            <person name="Yoshizawa S."/>
            <person name="Kumagai Y."/>
            <person name="Kim H."/>
            <person name="Ogura Y."/>
            <person name="Hayashi T."/>
            <person name="Iwasaki W."/>
            <person name="DeLong E.F."/>
            <person name="Kogure K."/>
        </authorList>
    </citation>
    <scope>NUCLEOTIDE SEQUENCE [LARGE SCALE GENOMIC DNA]</scope>
    <source>
        <strain evidence="4 5">S1-08</strain>
    </source>
</reference>
<proteinExistence type="predicted"/>
<feature type="domain" description="DUF5117" evidence="3">
    <location>
        <begin position="95"/>
        <end position="294"/>
    </location>
</feature>
<gene>
    <name evidence="4" type="ORF">NMS_2172</name>
</gene>
<evidence type="ECO:0000313" key="4">
    <source>
        <dbReference type="EMBL" id="BAO56181.1"/>
    </source>
</evidence>
<dbReference type="Proteomes" id="UP000031760">
    <property type="component" value="Chromosome"/>
</dbReference>
<dbReference type="Pfam" id="PF17148">
    <property type="entry name" value="DUF5117"/>
    <property type="match status" value="1"/>
</dbReference>
<dbReference type="PANTHER" id="PTHR38478">
    <property type="entry name" value="PEPTIDASE M1A AND M12B"/>
    <property type="match status" value="1"/>
</dbReference>
<keyword evidence="1" id="KW-0732">Signal</keyword>
<evidence type="ECO:0008006" key="6">
    <source>
        <dbReference type="Google" id="ProtNLM"/>
    </source>
</evidence>
<dbReference type="Gene3D" id="3.40.390.10">
    <property type="entry name" value="Collagenase (Catalytic Domain)"/>
    <property type="match status" value="1"/>
</dbReference>
<keyword evidence="5" id="KW-1185">Reference proteome</keyword>
<dbReference type="OrthoDB" id="9776599at2"/>
<evidence type="ECO:0000256" key="1">
    <source>
        <dbReference type="SAM" id="SignalP"/>
    </source>
</evidence>
<sequence>MKYLPTLASYLIVFCSAFAPCQARHTLDKFAFAKANFIKAQSTENPQQFKGFFNFIYDDDKGTILLEVKELDKEFLYVHSLSTGLGSNDIGLDRGQLGDGVVVKWVKAGNKLLLVQPNQRYRAITSNEEERKSVEQAFARSVIYGFEIKDDKKEKTEVSKGTYTIDLTPFLMEDAHGVAKRLKDRNQGTYKIEKSRSVLWLENTKAFPKNVEFEALLTFTGEAKDSDIRSVAPDAESVSVIQHHSFVELPDDNFEPRAFHPRSGSFYTSYLDYSSPIGTPMEKRWITRHRLEKKNPQAAMSEAVETIIYYLDRGTPEPVRSALLEGAGWWNQAFESAGYTNAFQVKMLPEGADPMDCRYNVIQWVHRSTRGWSYGGSVTDPRTGEIIKGHVSLGSLRIRQDYMLAQGMLKEPFANGQESPEMLKMALARIRQLGAHEVGHTLGFAHNYAASVSDRASVMDYPHPKYDLVDGEISLADAYDTGIGEWDKLTVQYSYGTPEENETEKDFLLRIIKKAEYENLQFISDSDARATTGAHADAHLWDGGENAVTELNRMMKVREVAMNQFGVNNVADGQPLSVLEDVFVPVYFSHRYQVEAASKLVGGMRYSYAMKKDQAFEYVSKSEQKSALSALLNTLKVEQLAIPQGVLSLFPPRAYGYNRDRESFKSQTGVAFDPVAAAATSADVTLDFLLNSTRLNRVAQQAIYDEDALNLEEVLDQTTELVTNQRYRSAYEKLIKTRLEEQLLLKYLGLLSSRATTATVAAGVYQQVLELYDRYDGSKDANDQFLAAMIEDYRLHPENYEAAVVPGIPDGSPIGSCGM</sequence>
<dbReference type="InterPro" id="IPR033413">
    <property type="entry name" value="DUF5117"/>
</dbReference>
<evidence type="ECO:0000313" key="5">
    <source>
        <dbReference type="Proteomes" id="UP000031760"/>
    </source>
</evidence>
<dbReference type="SUPFAM" id="SSF55486">
    <property type="entry name" value="Metalloproteases ('zincins'), catalytic domain"/>
    <property type="match status" value="1"/>
</dbReference>
<evidence type="ECO:0000259" key="3">
    <source>
        <dbReference type="Pfam" id="PF17148"/>
    </source>
</evidence>
<dbReference type="STRING" id="1454201.NMS_2172"/>
<dbReference type="InterPro" id="IPR032534">
    <property type="entry name" value="EcxA_zinc-bd"/>
</dbReference>
<dbReference type="AlphaFoldDB" id="W8W0E4"/>